<dbReference type="Pfam" id="PF06031">
    <property type="entry name" value="SERTA"/>
    <property type="match status" value="1"/>
</dbReference>
<feature type="compositionally biased region" description="Pro residues" evidence="1">
    <location>
        <begin position="79"/>
        <end position="94"/>
    </location>
</feature>
<feature type="region of interest" description="Disordered" evidence="1">
    <location>
        <begin position="131"/>
        <end position="177"/>
    </location>
</feature>
<evidence type="ECO:0000313" key="5">
    <source>
        <dbReference type="RefSeq" id="XP_067170594.1"/>
    </source>
</evidence>
<feature type="compositionally biased region" description="Basic residues" evidence="1">
    <location>
        <begin position="1"/>
        <end position="10"/>
    </location>
</feature>
<evidence type="ECO:0000313" key="3">
    <source>
        <dbReference type="Proteomes" id="UP001652627"/>
    </source>
</evidence>
<dbReference type="PROSITE" id="PS51053">
    <property type="entry name" value="SERTA"/>
    <property type="match status" value="1"/>
</dbReference>
<dbReference type="RefSeq" id="XP_067170593.1">
    <property type="nucleotide sequence ID" value="XM_067314492.1"/>
</dbReference>
<dbReference type="PANTHER" id="PTHR16277">
    <property type="entry name" value="CELL DIVISION CYCLE ASSOCIATED PROTEIN 4/SERTA DOMAIN-CONTAINING PROTEIN 2"/>
    <property type="match status" value="1"/>
</dbReference>
<evidence type="ECO:0000256" key="1">
    <source>
        <dbReference type="SAM" id="MobiDB-lite"/>
    </source>
</evidence>
<dbReference type="PANTHER" id="PTHR16277:SF12">
    <property type="entry name" value="SERTA DOMAIN-CONTAINING PROTEIN 1"/>
    <property type="match status" value="1"/>
</dbReference>
<organism evidence="3 5">
    <name type="scientific">Apteryx mantelli</name>
    <name type="common">North Island brown kiwi</name>
    <dbReference type="NCBI Taxonomy" id="2696672"/>
    <lineage>
        <taxon>Eukaryota</taxon>
        <taxon>Metazoa</taxon>
        <taxon>Chordata</taxon>
        <taxon>Craniata</taxon>
        <taxon>Vertebrata</taxon>
        <taxon>Euteleostomi</taxon>
        <taxon>Archelosauria</taxon>
        <taxon>Archosauria</taxon>
        <taxon>Dinosauria</taxon>
        <taxon>Saurischia</taxon>
        <taxon>Theropoda</taxon>
        <taxon>Coelurosauria</taxon>
        <taxon>Aves</taxon>
        <taxon>Palaeognathae</taxon>
        <taxon>Apterygiformes</taxon>
        <taxon>Apterygidae</taxon>
        <taxon>Apteryx</taxon>
    </lineage>
</organism>
<keyword evidence="3" id="KW-1185">Reference proteome</keyword>
<name>A0ABM4G069_9AVES</name>
<feature type="region of interest" description="Disordered" evidence="1">
    <location>
        <begin position="74"/>
        <end position="113"/>
    </location>
</feature>
<evidence type="ECO:0000313" key="4">
    <source>
        <dbReference type="RefSeq" id="XP_067170593.1"/>
    </source>
</evidence>
<sequence length="253" mass="26042">MLAKGVKRKHGEMEAEEPAAPAAGAAPAPAAPSDSLFNISMLKLHQSLRHVEPNLRYLVLVANTLRRIQDQMPAEAEGPLPPGCPPAGPEPPAGPGAASAPDCRDGGNRLPAPEDELLLSSWDAPLSGALEGAEALGGGGGTPGPAQPEDEAPAGLRDGAPEPGGRPDAARPPHPFFGSLELLGSSGSLLEDSLEGIFEDIDTSMYDCDVWSPTSLAGFKAFSGADEEGEDGGRLDMDDLDYLMDVLVGTHAL</sequence>
<dbReference type="GeneID" id="136994993"/>
<protein>
    <submittedName>
        <fullName evidence="4 5">SERTA domain-containing protein 1</fullName>
    </submittedName>
</protein>
<gene>
    <name evidence="4 5" type="primary">SERTAD1</name>
</gene>
<reference evidence="4 5" key="1">
    <citation type="submission" date="2025-05" db="UniProtKB">
        <authorList>
            <consortium name="RefSeq"/>
        </authorList>
    </citation>
    <scope>IDENTIFICATION</scope>
    <source>
        <tissue evidence="4 5">Blood</tissue>
    </source>
</reference>
<feature type="region of interest" description="Disordered" evidence="1">
    <location>
        <begin position="1"/>
        <end position="31"/>
    </location>
</feature>
<dbReference type="RefSeq" id="XP_067170594.1">
    <property type="nucleotide sequence ID" value="XM_067314493.1"/>
</dbReference>
<feature type="domain" description="SERTA" evidence="2">
    <location>
        <begin position="29"/>
        <end position="76"/>
    </location>
</feature>
<accession>A0ABM4G069</accession>
<dbReference type="InterPro" id="IPR052262">
    <property type="entry name" value="E2F-SERTA_domain_protein"/>
</dbReference>
<feature type="compositionally biased region" description="Low complexity" evidence="1">
    <location>
        <begin position="18"/>
        <end position="31"/>
    </location>
</feature>
<proteinExistence type="predicted"/>
<evidence type="ECO:0000259" key="2">
    <source>
        <dbReference type="PROSITE" id="PS51053"/>
    </source>
</evidence>
<dbReference type="InterPro" id="IPR009263">
    <property type="entry name" value="SERTA_dom"/>
</dbReference>
<dbReference type="Proteomes" id="UP001652627">
    <property type="component" value="Chromosome 35"/>
</dbReference>